<dbReference type="InterPro" id="IPR049809">
    <property type="entry name" value="YehF/YfeS-like_WGR"/>
</dbReference>
<protein>
    <recommendedName>
        <fullName evidence="1">WGR domain-containing protein</fullName>
    </recommendedName>
</protein>
<dbReference type="CDD" id="cd07996">
    <property type="entry name" value="WGR_MMR_like"/>
    <property type="match status" value="1"/>
</dbReference>
<evidence type="ECO:0000259" key="1">
    <source>
        <dbReference type="Pfam" id="PF05406"/>
    </source>
</evidence>
<dbReference type="EMBL" id="JH660636">
    <property type="protein sequence ID" value="EIM30668.1"/>
    <property type="molecule type" value="Genomic_DNA"/>
</dbReference>
<dbReference type="InterPro" id="IPR036930">
    <property type="entry name" value="WGR_dom_sf"/>
</dbReference>
<name>I4Z376_9HYPH</name>
<keyword evidence="3" id="KW-1185">Reference proteome</keyword>
<sequence length="63" mass="7015">MIELDLFGPIRLVRNWGFVGSKGQEKVEVFPDEAKAAEALKGWAHTQRDGRAMETSEATQVVL</sequence>
<feature type="domain" description="WGR" evidence="1">
    <location>
        <begin position="3"/>
        <end position="46"/>
    </location>
</feature>
<evidence type="ECO:0000313" key="3">
    <source>
        <dbReference type="Proteomes" id="UP000003947"/>
    </source>
</evidence>
<reference evidence="2 3" key="1">
    <citation type="submission" date="2012-02" db="EMBL/GenBank/DDBJ databases">
        <title>Improved High-Quality Draft sequence of Microvirga sp. WSM3557.</title>
        <authorList>
            <consortium name="US DOE Joint Genome Institute"/>
            <person name="Lucas S."/>
            <person name="Han J."/>
            <person name="Lapidus A."/>
            <person name="Cheng J.-F."/>
            <person name="Goodwin L."/>
            <person name="Pitluck S."/>
            <person name="Peters L."/>
            <person name="Zhang X."/>
            <person name="Detter J.C."/>
            <person name="Han C."/>
            <person name="Tapia R."/>
            <person name="Land M."/>
            <person name="Hauser L."/>
            <person name="Kyrpides N."/>
            <person name="Ivanova N."/>
            <person name="Pagani I."/>
            <person name="Brau L."/>
            <person name="Yates R."/>
            <person name="O'Hara G."/>
            <person name="Rui T."/>
            <person name="Howieson J."/>
            <person name="Reeve W."/>
            <person name="Woyke T."/>
        </authorList>
    </citation>
    <scope>NUCLEOTIDE SEQUENCE [LARGE SCALE GENOMIC DNA]</scope>
    <source>
        <strain evidence="2 3">WSM3557</strain>
    </source>
</reference>
<dbReference type="Proteomes" id="UP000003947">
    <property type="component" value="Unassembled WGS sequence"/>
</dbReference>
<dbReference type="InterPro" id="IPR008893">
    <property type="entry name" value="WGR_domain"/>
</dbReference>
<dbReference type="AlphaFoldDB" id="I4Z376"/>
<proteinExistence type="predicted"/>
<dbReference type="Pfam" id="PF05406">
    <property type="entry name" value="WGR"/>
    <property type="match status" value="1"/>
</dbReference>
<gene>
    <name evidence="2" type="ORF">MicloDRAFT_00005710</name>
</gene>
<dbReference type="SUPFAM" id="SSF142921">
    <property type="entry name" value="WGR domain-like"/>
    <property type="match status" value="1"/>
</dbReference>
<dbReference type="HOGENOM" id="CLU_2880863_0_0_5"/>
<organism evidence="2 3">
    <name type="scientific">Microvirga lotononidis</name>
    <dbReference type="NCBI Taxonomy" id="864069"/>
    <lineage>
        <taxon>Bacteria</taxon>
        <taxon>Pseudomonadati</taxon>
        <taxon>Pseudomonadota</taxon>
        <taxon>Alphaproteobacteria</taxon>
        <taxon>Hyphomicrobiales</taxon>
        <taxon>Methylobacteriaceae</taxon>
        <taxon>Microvirga</taxon>
    </lineage>
</organism>
<evidence type="ECO:0000313" key="2">
    <source>
        <dbReference type="EMBL" id="EIM30668.1"/>
    </source>
</evidence>
<dbReference type="PATRIC" id="fig|864069.3.peg.630"/>
<accession>I4Z376</accession>
<dbReference type="RefSeq" id="WP_009489178.1">
    <property type="nucleotide sequence ID" value="NZ_CP141049.1"/>
</dbReference>